<reference evidence="4" key="1">
    <citation type="submission" date="2021-03" db="EMBL/GenBank/DDBJ databases">
        <authorList>
            <person name="Bekaert M."/>
        </authorList>
    </citation>
    <scope>NUCLEOTIDE SEQUENCE</scope>
</reference>
<protein>
    <recommendedName>
        <fullName evidence="3">AIG1-type G domain-containing protein</fullName>
    </recommendedName>
</protein>
<dbReference type="Pfam" id="PF04548">
    <property type="entry name" value="AIG1"/>
    <property type="match status" value="1"/>
</dbReference>
<dbReference type="OrthoDB" id="5985928at2759"/>
<dbReference type="InterPro" id="IPR027417">
    <property type="entry name" value="P-loop_NTPase"/>
</dbReference>
<dbReference type="InterPro" id="IPR006703">
    <property type="entry name" value="G_AIG1"/>
</dbReference>
<dbReference type="GO" id="GO:0005525">
    <property type="term" value="F:GTP binding"/>
    <property type="evidence" value="ECO:0007669"/>
    <property type="project" value="InterPro"/>
</dbReference>
<organism evidence="4 5">
    <name type="scientific">Mytilus edulis</name>
    <name type="common">Blue mussel</name>
    <dbReference type="NCBI Taxonomy" id="6550"/>
    <lineage>
        <taxon>Eukaryota</taxon>
        <taxon>Metazoa</taxon>
        <taxon>Spiralia</taxon>
        <taxon>Lophotrochozoa</taxon>
        <taxon>Mollusca</taxon>
        <taxon>Bivalvia</taxon>
        <taxon>Autobranchia</taxon>
        <taxon>Pteriomorphia</taxon>
        <taxon>Mytilida</taxon>
        <taxon>Mytiloidea</taxon>
        <taxon>Mytilidae</taxon>
        <taxon>Mytilinae</taxon>
        <taxon>Mytilus</taxon>
    </lineage>
</organism>
<name>A0A8S3RY67_MYTED</name>
<dbReference type="Proteomes" id="UP000683360">
    <property type="component" value="Unassembled WGS sequence"/>
</dbReference>
<keyword evidence="5" id="KW-1185">Reference proteome</keyword>
<sequence length="458" mass="53067">MIIHAKEQFYLNANGLLDEKSNKNPKAFWSYFCNMSTSSADGVAPPDLPLRTQHSLDIDEITEDEIKDILKSLEIGKASGEDCISHQMLKYTANSVCVLQNVLPNQTECNSLNITEYDKRCPYQSEWKIKATTACIKLSNYYCIWDDYEKEYRKKCVLRGNLDSDECFSERFQPFTFTTEGYSDCIYKKSVCVDKGLVIHHNGSTKYNRKCRCDYARGYVFVQTPQYNSSCIPSQEDCSCFKKRVNIVLGEGLNEPNNSEMAYGSDSGCEEYLADETIDQGGSNYSGVSEMAYKTDKQVTYTTCFKPLRSVRIGHIRVLICVFLIFMWKLKTNRLELFVWERLEWERVQQRILLGRRCFEASDVPKLVTEKCTRATGTVLQKSFMIVDTPGICGINEKKQDTELEIKGVFSWQLWPTYCFICNWYGRIRQDDLDSIRTFLNYFGEKAKTISYYRFYPC</sequence>
<dbReference type="AlphaFoldDB" id="A0A8S3RY67"/>
<comment type="similarity">
    <text evidence="1">Belongs to the TRAFAC class TrmE-Era-EngA-EngB-Septin-like GTPase superfamily. AIG1/Toc34/Toc159-like paraseptin GTPase family. IAN subfamily.</text>
</comment>
<evidence type="ECO:0000313" key="5">
    <source>
        <dbReference type="Proteomes" id="UP000683360"/>
    </source>
</evidence>
<keyword evidence="2" id="KW-0547">Nucleotide-binding</keyword>
<dbReference type="Gene3D" id="3.40.50.300">
    <property type="entry name" value="P-loop containing nucleotide triphosphate hydrolases"/>
    <property type="match status" value="1"/>
</dbReference>
<proteinExistence type="inferred from homology"/>
<evidence type="ECO:0000313" key="4">
    <source>
        <dbReference type="EMBL" id="CAG2213884.1"/>
    </source>
</evidence>
<gene>
    <name evidence="4" type="ORF">MEDL_27786</name>
</gene>
<evidence type="ECO:0000259" key="3">
    <source>
        <dbReference type="Pfam" id="PF04548"/>
    </source>
</evidence>
<evidence type="ECO:0000256" key="2">
    <source>
        <dbReference type="ARBA" id="ARBA00022741"/>
    </source>
</evidence>
<accession>A0A8S3RY67</accession>
<comment type="caution">
    <text evidence="4">The sequence shown here is derived from an EMBL/GenBank/DDBJ whole genome shotgun (WGS) entry which is preliminary data.</text>
</comment>
<evidence type="ECO:0000256" key="1">
    <source>
        <dbReference type="ARBA" id="ARBA00008535"/>
    </source>
</evidence>
<dbReference type="EMBL" id="CAJPWZ010001391">
    <property type="protein sequence ID" value="CAG2213884.1"/>
    <property type="molecule type" value="Genomic_DNA"/>
</dbReference>
<feature type="domain" description="AIG1-type G" evidence="3">
    <location>
        <begin position="353"/>
        <end position="447"/>
    </location>
</feature>